<feature type="transmembrane region" description="Helical" evidence="2">
    <location>
        <begin position="6"/>
        <end position="26"/>
    </location>
</feature>
<feature type="transmembrane region" description="Helical" evidence="2">
    <location>
        <begin position="38"/>
        <end position="58"/>
    </location>
</feature>
<evidence type="ECO:0000256" key="1">
    <source>
        <dbReference type="SAM" id="Coils"/>
    </source>
</evidence>
<evidence type="ECO:0000259" key="3">
    <source>
        <dbReference type="Pfam" id="PF14501"/>
    </source>
</evidence>
<keyword evidence="1" id="KW-0175">Coiled coil</keyword>
<dbReference type="InterPro" id="IPR032834">
    <property type="entry name" value="NatK-like_C"/>
</dbReference>
<keyword evidence="2" id="KW-0812">Transmembrane</keyword>
<keyword evidence="2" id="KW-1133">Transmembrane helix</keyword>
<dbReference type="SUPFAM" id="SSF55874">
    <property type="entry name" value="ATPase domain of HSP90 chaperone/DNA topoisomerase II/histidine kinase"/>
    <property type="match status" value="1"/>
</dbReference>
<dbReference type="InterPro" id="IPR036890">
    <property type="entry name" value="HATPase_C_sf"/>
</dbReference>
<proteinExistence type="predicted"/>
<feature type="domain" description="Sensor histidine kinase NatK-like C-terminal" evidence="3">
    <location>
        <begin position="219"/>
        <end position="327"/>
    </location>
</feature>
<dbReference type="EMBL" id="CP047142">
    <property type="protein sequence ID" value="QHQ69041.1"/>
    <property type="molecule type" value="Genomic_DNA"/>
</dbReference>
<sequence length="336" mass="39207">MLLVINLLLAIISCIIVIFIIRRYSFKLRKQLSGNNRYIILWLNCYLYLVSNIIAIVYTETNHVPPVSAFFITFLIIQTFFAIGIYYLILKEQGQLMKKKKQEELKNKQHQLEAYANYLEKSEDDLRGFRHDYKNILNSLKVSAKEGNVQEVIEKLDKYTKTNLNSKALLKYKDVNHVHVKSIKSIIISKLTEMYNLNIPYNFECRSNVYNLPNKIDEFDLVRIIGITFDNAIEESKALVAEKHQIRSANVQIMVFSDGPGEFEYEIRNKIQNKEISTTQIQRRGFTTKKNHKGLGLANIKEIENKYPDMSISYTVQDGWFDFYIVIDTEDGEKDG</sequence>
<name>A0AB37DJN1_9LACO</name>
<gene>
    <name evidence="4" type="ORF">GSR61_09580</name>
</gene>
<dbReference type="Pfam" id="PF14501">
    <property type="entry name" value="HATPase_c_5"/>
    <property type="match status" value="1"/>
</dbReference>
<organism evidence="4 5">
    <name type="scientific">Lactobacillus crispatus</name>
    <dbReference type="NCBI Taxonomy" id="47770"/>
    <lineage>
        <taxon>Bacteria</taxon>
        <taxon>Bacillati</taxon>
        <taxon>Bacillota</taxon>
        <taxon>Bacilli</taxon>
        <taxon>Lactobacillales</taxon>
        <taxon>Lactobacillaceae</taxon>
        <taxon>Lactobacillus</taxon>
    </lineage>
</organism>
<keyword evidence="2" id="KW-0472">Membrane</keyword>
<dbReference type="Proteomes" id="UP000464915">
    <property type="component" value="Chromosome"/>
</dbReference>
<dbReference type="PANTHER" id="PTHR40448">
    <property type="entry name" value="TWO-COMPONENT SENSOR HISTIDINE KINASE"/>
    <property type="match status" value="1"/>
</dbReference>
<dbReference type="Gene3D" id="3.30.565.10">
    <property type="entry name" value="Histidine kinase-like ATPase, C-terminal domain"/>
    <property type="match status" value="1"/>
</dbReference>
<dbReference type="PANTHER" id="PTHR40448:SF1">
    <property type="entry name" value="TWO-COMPONENT SENSOR HISTIDINE KINASE"/>
    <property type="match status" value="1"/>
</dbReference>
<dbReference type="AlphaFoldDB" id="A0AB37DJN1"/>
<dbReference type="GO" id="GO:0042802">
    <property type="term" value="F:identical protein binding"/>
    <property type="evidence" value="ECO:0007669"/>
    <property type="project" value="TreeGrafter"/>
</dbReference>
<evidence type="ECO:0000313" key="5">
    <source>
        <dbReference type="Proteomes" id="UP000464915"/>
    </source>
</evidence>
<protein>
    <submittedName>
        <fullName evidence="4">GHKL domain-containing protein</fullName>
    </submittedName>
</protein>
<evidence type="ECO:0000256" key="2">
    <source>
        <dbReference type="SAM" id="Phobius"/>
    </source>
</evidence>
<feature type="transmembrane region" description="Helical" evidence="2">
    <location>
        <begin position="70"/>
        <end position="90"/>
    </location>
</feature>
<feature type="coiled-coil region" evidence="1">
    <location>
        <begin position="98"/>
        <end position="125"/>
    </location>
</feature>
<accession>A0AB37DJN1</accession>
<evidence type="ECO:0000313" key="4">
    <source>
        <dbReference type="EMBL" id="QHQ69041.1"/>
    </source>
</evidence>
<reference evidence="4 5" key="1">
    <citation type="submission" date="2019-12" db="EMBL/GenBank/DDBJ databases">
        <title>Complete Genome Sequences of Lactobacillus strains, C25 and P38, Isolated from Chicken Cecum.</title>
        <authorList>
            <person name="Hassan H.M."/>
            <person name="Mendoza M."/>
            <person name="Rezvani M."/>
            <person name="Koci M.D."/>
            <person name="Dickey A.N."/>
            <person name="Scholl E.H."/>
        </authorList>
    </citation>
    <scope>NUCLEOTIDE SEQUENCE [LARGE SCALE GENOMIC DNA]</scope>
    <source>
        <strain evidence="4 5">C25</strain>
    </source>
</reference>